<reference evidence="14" key="1">
    <citation type="submission" date="2016-10" db="EMBL/GenBank/DDBJ databases">
        <authorList>
            <person name="Varghese N."/>
            <person name="Submissions S."/>
        </authorList>
    </citation>
    <scope>NUCLEOTIDE SEQUENCE [LARGE SCALE GENOMIC DNA]</scope>
    <source>
        <strain evidence="14">CGMCC 1.9127</strain>
    </source>
</reference>
<dbReference type="Pfam" id="PF12693">
    <property type="entry name" value="GspL_C"/>
    <property type="match status" value="1"/>
</dbReference>
<evidence type="ECO:0000259" key="12">
    <source>
        <dbReference type="Pfam" id="PF12693"/>
    </source>
</evidence>
<comment type="function">
    <text evidence="10">Inner membrane component of the type II secretion system required for the energy-dependent secretion of extracellular factors such as proteases and toxins from the periplasm.</text>
</comment>
<feature type="domain" description="GspL periplasmic" evidence="12">
    <location>
        <begin position="249"/>
        <end position="402"/>
    </location>
</feature>
<dbReference type="EMBL" id="FOBI01000014">
    <property type="protein sequence ID" value="SEL57209.1"/>
    <property type="molecule type" value="Genomic_DNA"/>
</dbReference>
<dbReference type="RefSeq" id="WP_085285624.1">
    <property type="nucleotide sequence ID" value="NZ_FOBI01000014.1"/>
</dbReference>
<keyword evidence="7 10" id="KW-0653">Protein transport</keyword>
<protein>
    <recommendedName>
        <fullName evidence="10">Type II secretion system protein L</fullName>
        <shortName evidence="10">T2SS protein L</shortName>
    </recommendedName>
</protein>
<dbReference type="AlphaFoldDB" id="A0A1H7RAP2"/>
<evidence type="ECO:0000313" key="14">
    <source>
        <dbReference type="Proteomes" id="UP000199297"/>
    </source>
</evidence>
<keyword evidence="6" id="KW-0812">Transmembrane</keyword>
<evidence type="ECO:0000256" key="4">
    <source>
        <dbReference type="ARBA" id="ARBA00022475"/>
    </source>
</evidence>
<comment type="subcellular location">
    <subcellularLocation>
        <location evidence="1">Cell inner membrane</location>
        <topology evidence="1">Single-pass membrane protein</topology>
    </subcellularLocation>
</comment>
<dbReference type="InterPro" id="IPR024230">
    <property type="entry name" value="GspL_cyto_dom"/>
</dbReference>
<sequence>MGETLFIRLGSQAEHKIHWLIKSNGEHEIIASGELANAAALTQLTAQSMSRDVVVFVPASDVAIKRLKVPSSSQRAMRLAAPYMLEEELAQDVEQLFFAFSDHKADQQEHNCFVAATAREQLVLWRQWLADAGIFCKIMIPDALALPFETGKSSAVMLGEQVLLRLGQWQVMAFEENAWPIVAKYLTESHKTEHPLLSYSPLPQVPTALPVEYLPEELPLAILATHYSRHFNLLQGEFQVKEKRSQVSKNWLWVAAMCGVALLLNVAAKSVELYQLANQATVLEEKIIARYQSTFPNTKRVRVATVKSQLRQKLAELGTGDSHAGFLPLLVKLEPALASVPELKPQTLKFDGKRQEVRMQALAKGYQYFEKLKVALEKAGLNVSLGAQNNQGEQISGSFSITDTSSRGRS</sequence>
<dbReference type="Gene3D" id="3.30.420.380">
    <property type="match status" value="1"/>
</dbReference>
<evidence type="ECO:0000256" key="3">
    <source>
        <dbReference type="ARBA" id="ARBA00022448"/>
    </source>
</evidence>
<evidence type="ECO:0000256" key="1">
    <source>
        <dbReference type="ARBA" id="ARBA00004377"/>
    </source>
</evidence>
<evidence type="ECO:0000256" key="5">
    <source>
        <dbReference type="ARBA" id="ARBA00022519"/>
    </source>
</evidence>
<keyword evidence="8" id="KW-1133">Transmembrane helix</keyword>
<dbReference type="Gene3D" id="3.30.1360.100">
    <property type="entry name" value="General secretion pathway protein M, EpsM"/>
    <property type="match status" value="1"/>
</dbReference>
<evidence type="ECO:0000259" key="11">
    <source>
        <dbReference type="Pfam" id="PF05134"/>
    </source>
</evidence>
<evidence type="ECO:0000256" key="2">
    <source>
        <dbReference type="ARBA" id="ARBA00005318"/>
    </source>
</evidence>
<name>A0A1H7RAP2_9GAMM</name>
<evidence type="ECO:0000256" key="9">
    <source>
        <dbReference type="ARBA" id="ARBA00023136"/>
    </source>
</evidence>
<dbReference type="GO" id="GO:0009276">
    <property type="term" value="C:Gram-negative-bacterium-type cell wall"/>
    <property type="evidence" value="ECO:0007669"/>
    <property type="project" value="InterPro"/>
</dbReference>
<dbReference type="NCBIfam" id="TIGR01709">
    <property type="entry name" value="typeII_sec_gspL"/>
    <property type="match status" value="1"/>
</dbReference>
<keyword evidence="4" id="KW-1003">Cell membrane</keyword>
<dbReference type="InterPro" id="IPR043129">
    <property type="entry name" value="ATPase_NBD"/>
</dbReference>
<dbReference type="GO" id="GO:0015628">
    <property type="term" value="P:protein secretion by the type II secretion system"/>
    <property type="evidence" value="ECO:0007669"/>
    <property type="project" value="InterPro"/>
</dbReference>
<evidence type="ECO:0000256" key="6">
    <source>
        <dbReference type="ARBA" id="ARBA00022692"/>
    </source>
</evidence>
<keyword evidence="3 10" id="KW-0813">Transport</keyword>
<dbReference type="STRING" id="641665.GCA_002104455_01250"/>
<dbReference type="InterPro" id="IPR025691">
    <property type="entry name" value="GspL_pp_dom"/>
</dbReference>
<dbReference type="Pfam" id="PF05134">
    <property type="entry name" value="T2SSL"/>
    <property type="match status" value="1"/>
</dbReference>
<comment type="similarity">
    <text evidence="2 10">Belongs to the GSP L family.</text>
</comment>
<dbReference type="SUPFAM" id="SSF53067">
    <property type="entry name" value="Actin-like ATPase domain"/>
    <property type="match status" value="2"/>
</dbReference>
<dbReference type="GO" id="GO:0015627">
    <property type="term" value="C:type II protein secretion system complex"/>
    <property type="evidence" value="ECO:0007669"/>
    <property type="project" value="InterPro"/>
</dbReference>
<evidence type="ECO:0000256" key="8">
    <source>
        <dbReference type="ARBA" id="ARBA00022989"/>
    </source>
</evidence>
<keyword evidence="14" id="KW-1185">Reference proteome</keyword>
<accession>A0A1H7RAP2</accession>
<gene>
    <name evidence="13" type="ORF">SAMN05216262_11426</name>
</gene>
<feature type="domain" description="GspL cytoplasmic actin-ATPase-like" evidence="11">
    <location>
        <begin position="5"/>
        <end position="240"/>
    </location>
</feature>
<proteinExistence type="inferred from homology"/>
<evidence type="ECO:0000256" key="7">
    <source>
        <dbReference type="ARBA" id="ARBA00022927"/>
    </source>
</evidence>
<dbReference type="GO" id="GO:0005886">
    <property type="term" value="C:plasma membrane"/>
    <property type="evidence" value="ECO:0007669"/>
    <property type="project" value="UniProtKB-SubCell"/>
</dbReference>
<evidence type="ECO:0000256" key="10">
    <source>
        <dbReference type="PIRNR" id="PIRNR015761"/>
    </source>
</evidence>
<dbReference type="Gene3D" id="3.30.420.370">
    <property type="match status" value="1"/>
</dbReference>
<dbReference type="InterPro" id="IPR007812">
    <property type="entry name" value="T2SS_protein-GspL"/>
</dbReference>
<dbReference type="Proteomes" id="UP000199297">
    <property type="component" value="Unassembled WGS sequence"/>
</dbReference>
<organism evidence="13 14">
    <name type="scientific">Colwellia chukchiensis</name>
    <dbReference type="NCBI Taxonomy" id="641665"/>
    <lineage>
        <taxon>Bacteria</taxon>
        <taxon>Pseudomonadati</taxon>
        <taxon>Pseudomonadota</taxon>
        <taxon>Gammaproteobacteria</taxon>
        <taxon>Alteromonadales</taxon>
        <taxon>Colwelliaceae</taxon>
        <taxon>Colwellia</taxon>
    </lineage>
</organism>
<keyword evidence="9" id="KW-0472">Membrane</keyword>
<dbReference type="OrthoDB" id="7011844at2"/>
<dbReference type="PIRSF" id="PIRSF015761">
    <property type="entry name" value="Protein_L"/>
    <property type="match status" value="1"/>
</dbReference>
<evidence type="ECO:0000313" key="13">
    <source>
        <dbReference type="EMBL" id="SEL57209.1"/>
    </source>
</evidence>
<dbReference type="CDD" id="cd24017">
    <property type="entry name" value="ASKHA_T2SSL_N"/>
    <property type="match status" value="1"/>
</dbReference>
<keyword evidence="5" id="KW-0997">Cell inner membrane</keyword>